<dbReference type="EMBL" id="BLXT01008234">
    <property type="protein sequence ID" value="GFO46893.1"/>
    <property type="molecule type" value="Genomic_DNA"/>
</dbReference>
<dbReference type="Proteomes" id="UP000735302">
    <property type="component" value="Unassembled WGS sequence"/>
</dbReference>
<accession>A0AAV4DRH1</accession>
<reference evidence="1 2" key="1">
    <citation type="journal article" date="2021" name="Elife">
        <title>Chloroplast acquisition without the gene transfer in kleptoplastic sea slugs, Plakobranchus ocellatus.</title>
        <authorList>
            <person name="Maeda T."/>
            <person name="Takahashi S."/>
            <person name="Yoshida T."/>
            <person name="Shimamura S."/>
            <person name="Takaki Y."/>
            <person name="Nagai Y."/>
            <person name="Toyoda A."/>
            <person name="Suzuki Y."/>
            <person name="Arimoto A."/>
            <person name="Ishii H."/>
            <person name="Satoh N."/>
            <person name="Nishiyama T."/>
            <person name="Hasebe M."/>
            <person name="Maruyama T."/>
            <person name="Minagawa J."/>
            <person name="Obokata J."/>
            <person name="Shigenobu S."/>
        </authorList>
    </citation>
    <scope>NUCLEOTIDE SEQUENCE [LARGE SCALE GENOMIC DNA]</scope>
</reference>
<gene>
    <name evidence="1" type="ORF">PoB_007339800</name>
</gene>
<name>A0AAV4DRH1_9GAST</name>
<protein>
    <submittedName>
        <fullName evidence="1">Uncharacterized protein</fullName>
    </submittedName>
</protein>
<organism evidence="1 2">
    <name type="scientific">Plakobranchus ocellatus</name>
    <dbReference type="NCBI Taxonomy" id="259542"/>
    <lineage>
        <taxon>Eukaryota</taxon>
        <taxon>Metazoa</taxon>
        <taxon>Spiralia</taxon>
        <taxon>Lophotrochozoa</taxon>
        <taxon>Mollusca</taxon>
        <taxon>Gastropoda</taxon>
        <taxon>Heterobranchia</taxon>
        <taxon>Euthyneura</taxon>
        <taxon>Panpulmonata</taxon>
        <taxon>Sacoglossa</taxon>
        <taxon>Placobranchoidea</taxon>
        <taxon>Plakobranchidae</taxon>
        <taxon>Plakobranchus</taxon>
    </lineage>
</organism>
<evidence type="ECO:0000313" key="2">
    <source>
        <dbReference type="Proteomes" id="UP000735302"/>
    </source>
</evidence>
<proteinExistence type="predicted"/>
<keyword evidence="2" id="KW-1185">Reference proteome</keyword>
<sequence>MTLGCLFHSGRSAENSQPPHAFSKLFLCLSMTATLPHQDFVPLSDVNTSALALGWTGRPFASILPKQAIVTLCYVAKYTCHGFELLCRNKRFCGLPALAQWAFGIIFHSPPDQICN</sequence>
<dbReference type="AlphaFoldDB" id="A0AAV4DRH1"/>
<comment type="caution">
    <text evidence="1">The sequence shown here is derived from an EMBL/GenBank/DDBJ whole genome shotgun (WGS) entry which is preliminary data.</text>
</comment>
<evidence type="ECO:0000313" key="1">
    <source>
        <dbReference type="EMBL" id="GFO46893.1"/>
    </source>
</evidence>